<dbReference type="Gramene" id="TVU39115">
    <property type="protein sequence ID" value="TVU39115"/>
    <property type="gene ID" value="EJB05_12520"/>
</dbReference>
<organism evidence="1 2">
    <name type="scientific">Eragrostis curvula</name>
    <name type="common">weeping love grass</name>
    <dbReference type="NCBI Taxonomy" id="38414"/>
    <lineage>
        <taxon>Eukaryota</taxon>
        <taxon>Viridiplantae</taxon>
        <taxon>Streptophyta</taxon>
        <taxon>Embryophyta</taxon>
        <taxon>Tracheophyta</taxon>
        <taxon>Spermatophyta</taxon>
        <taxon>Magnoliopsida</taxon>
        <taxon>Liliopsida</taxon>
        <taxon>Poales</taxon>
        <taxon>Poaceae</taxon>
        <taxon>PACMAD clade</taxon>
        <taxon>Chloridoideae</taxon>
        <taxon>Eragrostideae</taxon>
        <taxon>Eragrostidinae</taxon>
        <taxon>Eragrostis</taxon>
    </lineage>
</organism>
<keyword evidence="2" id="KW-1185">Reference proteome</keyword>
<comment type="caution">
    <text evidence="1">The sequence shown here is derived from an EMBL/GenBank/DDBJ whole genome shotgun (WGS) entry which is preliminary data.</text>
</comment>
<dbReference type="AlphaFoldDB" id="A0A5J9VU64"/>
<accession>A0A5J9VU64</accession>
<gene>
    <name evidence="1" type="ORF">EJB05_12520</name>
</gene>
<evidence type="ECO:0000313" key="2">
    <source>
        <dbReference type="Proteomes" id="UP000324897"/>
    </source>
</evidence>
<dbReference type="Proteomes" id="UP000324897">
    <property type="component" value="Chromosome 4"/>
</dbReference>
<sequence>MPFSKTAWSNNAVSGARSPYLRISPGLSPAMLLKSSVFLSNAMNWFNSNQIVVVSSVLYLPPVLSLFYDEAVVSWNQ</sequence>
<proteinExistence type="predicted"/>
<evidence type="ECO:0000313" key="1">
    <source>
        <dbReference type="EMBL" id="TVU39115.1"/>
    </source>
</evidence>
<name>A0A5J9VU64_9POAL</name>
<dbReference type="EMBL" id="RWGY01000007">
    <property type="protein sequence ID" value="TVU39115.1"/>
    <property type="molecule type" value="Genomic_DNA"/>
</dbReference>
<protein>
    <submittedName>
        <fullName evidence="1">Uncharacterized protein</fullName>
    </submittedName>
</protein>
<reference evidence="1 2" key="1">
    <citation type="journal article" date="2019" name="Sci. Rep.">
        <title>A high-quality genome of Eragrostis curvula grass provides insights into Poaceae evolution and supports new strategies to enhance forage quality.</title>
        <authorList>
            <person name="Carballo J."/>
            <person name="Santos B.A.C.M."/>
            <person name="Zappacosta D."/>
            <person name="Garbus I."/>
            <person name="Selva J.P."/>
            <person name="Gallo C.A."/>
            <person name="Diaz A."/>
            <person name="Albertini E."/>
            <person name="Caccamo M."/>
            <person name="Echenique V."/>
        </authorList>
    </citation>
    <scope>NUCLEOTIDE SEQUENCE [LARGE SCALE GENOMIC DNA]</scope>
    <source>
        <strain evidence="2">cv. Victoria</strain>
        <tissue evidence="1">Leaf</tissue>
    </source>
</reference>